<dbReference type="Proteomes" id="UP000190667">
    <property type="component" value="Unassembled WGS sequence"/>
</dbReference>
<dbReference type="OrthoDB" id="6545569at2"/>
<keyword evidence="2" id="KW-1185">Reference proteome</keyword>
<evidence type="ECO:0000313" key="2">
    <source>
        <dbReference type="Proteomes" id="UP000190667"/>
    </source>
</evidence>
<protein>
    <submittedName>
        <fullName evidence="1">Uncharacterized protein</fullName>
    </submittedName>
</protein>
<dbReference type="AlphaFoldDB" id="A0A1S8YQU0"/>
<dbReference type="RefSeq" id="WP_078001439.1">
    <property type="nucleotide sequence ID" value="NZ_MRUL01000002.1"/>
</dbReference>
<accession>A0A1S8YQU0</accession>
<dbReference type="EMBL" id="MRUL01000002">
    <property type="protein sequence ID" value="OON41192.1"/>
    <property type="molecule type" value="Genomic_DNA"/>
</dbReference>
<name>A0A1S8YQU0_9GAMM</name>
<proteinExistence type="predicted"/>
<evidence type="ECO:0000313" key="1">
    <source>
        <dbReference type="EMBL" id="OON41192.1"/>
    </source>
</evidence>
<gene>
    <name evidence="1" type="ORF">BTJ39_04280</name>
</gene>
<sequence>MSDAQRIKQLEETIHQLKIETRVLRELMQQQVALNNISFKGKYDEVIIHMAQEYEALGLEEDDNQAMRDALRSYIKDKAGDEPA</sequence>
<comment type="caution">
    <text evidence="1">The sequence shown here is derived from an EMBL/GenBank/DDBJ whole genome shotgun (WGS) entry which is preliminary data.</text>
</comment>
<organism evidence="1 2">
    <name type="scientific">Izhakiella australiensis</name>
    <dbReference type="NCBI Taxonomy" id="1926881"/>
    <lineage>
        <taxon>Bacteria</taxon>
        <taxon>Pseudomonadati</taxon>
        <taxon>Pseudomonadota</taxon>
        <taxon>Gammaproteobacteria</taxon>
        <taxon>Enterobacterales</taxon>
        <taxon>Erwiniaceae</taxon>
        <taxon>Izhakiella</taxon>
    </lineage>
</organism>
<reference evidence="1 2" key="1">
    <citation type="submission" date="2016-12" db="EMBL/GenBank/DDBJ databases">
        <title>Izhakiella australiana sp. nov. of genus Izhakiella isolated from Australian desert.</title>
        <authorList>
            <person name="Ji M."/>
        </authorList>
    </citation>
    <scope>NUCLEOTIDE SEQUENCE [LARGE SCALE GENOMIC DNA]</scope>
    <source>
        <strain evidence="1 2">D4N98</strain>
    </source>
</reference>